<dbReference type="SUPFAM" id="SSF55729">
    <property type="entry name" value="Acyl-CoA N-acyltransferases (Nat)"/>
    <property type="match status" value="1"/>
</dbReference>
<dbReference type="GO" id="GO:0016747">
    <property type="term" value="F:acyltransferase activity, transferring groups other than amino-acyl groups"/>
    <property type="evidence" value="ECO:0007669"/>
    <property type="project" value="InterPro"/>
</dbReference>
<dbReference type="CDD" id="cd04301">
    <property type="entry name" value="NAT_SF"/>
    <property type="match status" value="1"/>
</dbReference>
<organism evidence="2 3">
    <name type="scientific">Marinomonas polaris DSM 16579</name>
    <dbReference type="NCBI Taxonomy" id="1122206"/>
    <lineage>
        <taxon>Bacteria</taxon>
        <taxon>Pseudomonadati</taxon>
        <taxon>Pseudomonadota</taxon>
        <taxon>Gammaproteobacteria</taxon>
        <taxon>Oceanospirillales</taxon>
        <taxon>Oceanospirillaceae</taxon>
        <taxon>Marinomonas</taxon>
    </lineage>
</organism>
<feature type="domain" description="N-acetyltransferase" evidence="1">
    <location>
        <begin position="37"/>
        <end position="179"/>
    </location>
</feature>
<dbReference type="RefSeq" id="WP_245813217.1">
    <property type="nucleotide sequence ID" value="NZ_FQVF01000026.1"/>
</dbReference>
<dbReference type="InterPro" id="IPR016181">
    <property type="entry name" value="Acyl_CoA_acyltransferase"/>
</dbReference>
<evidence type="ECO:0000313" key="3">
    <source>
        <dbReference type="Proteomes" id="UP000184517"/>
    </source>
</evidence>
<dbReference type="Gene3D" id="3.40.630.30">
    <property type="match status" value="1"/>
</dbReference>
<dbReference type="Proteomes" id="UP000184517">
    <property type="component" value="Unassembled WGS sequence"/>
</dbReference>
<reference evidence="3" key="1">
    <citation type="submission" date="2016-11" db="EMBL/GenBank/DDBJ databases">
        <authorList>
            <person name="Varghese N."/>
            <person name="Submissions S."/>
        </authorList>
    </citation>
    <scope>NUCLEOTIDE SEQUENCE [LARGE SCALE GENOMIC DNA]</scope>
    <source>
        <strain evidence="3">DSM 16579</strain>
    </source>
</reference>
<dbReference type="InterPro" id="IPR000182">
    <property type="entry name" value="GNAT_dom"/>
</dbReference>
<sequence length="187" mass="21606">MPNKRRHSDKISASLQFCPCCGRYKLSVVVGLEMSVYKTRKAENSDYEFLFGLKKSAEFEPIKAVFGWDENVQREIHRNEWNEEKPTIIEVDGIAVGSYLVQFHADHLYFGRFFLLPQYQGKGIGSQVLKGVIEIATQKLLPIKLCYLQGNRVGQLYKRLGFEVIGQNEQFVHMHKMNLVSDEKIVF</sequence>
<dbReference type="Pfam" id="PF13508">
    <property type="entry name" value="Acetyltransf_7"/>
    <property type="match status" value="1"/>
</dbReference>
<evidence type="ECO:0000259" key="1">
    <source>
        <dbReference type="PROSITE" id="PS51186"/>
    </source>
</evidence>
<name>A0A1M5LK65_9GAMM</name>
<accession>A0A1M5LK65</accession>
<dbReference type="STRING" id="1122206.SAMN02745753_04285"/>
<dbReference type="EMBL" id="FQVF01000026">
    <property type="protein sequence ID" value="SHG65524.1"/>
    <property type="molecule type" value="Genomic_DNA"/>
</dbReference>
<evidence type="ECO:0000313" key="2">
    <source>
        <dbReference type="EMBL" id="SHG65524.1"/>
    </source>
</evidence>
<gene>
    <name evidence="2" type="ORF">SAMN02745753_04285</name>
</gene>
<keyword evidence="3" id="KW-1185">Reference proteome</keyword>
<dbReference type="AlphaFoldDB" id="A0A1M5LK65"/>
<protein>
    <submittedName>
        <fullName evidence="2">N-acetylglutamate synthase, GNAT family</fullName>
    </submittedName>
</protein>
<proteinExistence type="predicted"/>
<dbReference type="PROSITE" id="PS51186">
    <property type="entry name" value="GNAT"/>
    <property type="match status" value="1"/>
</dbReference>